<evidence type="ECO:0000313" key="5">
    <source>
        <dbReference type="Proteomes" id="UP001159428"/>
    </source>
</evidence>
<evidence type="ECO:0000259" key="3">
    <source>
        <dbReference type="PROSITE" id="PS50869"/>
    </source>
</evidence>
<dbReference type="InterPro" id="IPR007084">
    <property type="entry name" value="BRICHOS_dom"/>
</dbReference>
<dbReference type="PANTHER" id="PTHR16483">
    <property type="entry name" value="GASTROKINE 1"/>
    <property type="match status" value="1"/>
</dbReference>
<dbReference type="SMART" id="SM01039">
    <property type="entry name" value="BRICHOS"/>
    <property type="match status" value="1"/>
</dbReference>
<keyword evidence="1" id="KW-1015">Disulfide bond</keyword>
<dbReference type="Gene3D" id="3.30.390.150">
    <property type="match status" value="1"/>
</dbReference>
<evidence type="ECO:0000313" key="4">
    <source>
        <dbReference type="EMBL" id="CAH3125488.1"/>
    </source>
</evidence>
<feature type="domain" description="BRICHOS" evidence="3">
    <location>
        <begin position="66"/>
        <end position="159"/>
    </location>
</feature>
<dbReference type="PROSITE" id="PS51257">
    <property type="entry name" value="PROKAR_LIPOPROTEIN"/>
    <property type="match status" value="1"/>
</dbReference>
<feature type="chain" id="PRO_5043841018" description="BRICHOS domain-containing protein" evidence="2">
    <location>
        <begin position="31"/>
        <end position="224"/>
    </location>
</feature>
<keyword evidence="5" id="KW-1185">Reference proteome</keyword>
<reference evidence="4 5" key="1">
    <citation type="submission" date="2022-05" db="EMBL/GenBank/DDBJ databases">
        <authorList>
            <consortium name="Genoscope - CEA"/>
            <person name="William W."/>
        </authorList>
    </citation>
    <scope>NUCLEOTIDE SEQUENCE [LARGE SCALE GENOMIC DNA]</scope>
</reference>
<dbReference type="PROSITE" id="PS50869">
    <property type="entry name" value="BRICHOS"/>
    <property type="match status" value="1"/>
</dbReference>
<dbReference type="Pfam" id="PF04089">
    <property type="entry name" value="BRICHOS"/>
    <property type="match status" value="1"/>
</dbReference>
<feature type="signal peptide" evidence="2">
    <location>
        <begin position="1"/>
        <end position="30"/>
    </location>
</feature>
<dbReference type="EMBL" id="CALNXJ010000021">
    <property type="protein sequence ID" value="CAH3125488.1"/>
    <property type="molecule type" value="Genomic_DNA"/>
</dbReference>
<proteinExistence type="predicted"/>
<dbReference type="InterPro" id="IPR051772">
    <property type="entry name" value="Gastrokine"/>
</dbReference>
<gene>
    <name evidence="4" type="ORF">PMEA_00012128</name>
</gene>
<evidence type="ECO:0000256" key="2">
    <source>
        <dbReference type="SAM" id="SignalP"/>
    </source>
</evidence>
<dbReference type="AlphaFoldDB" id="A0AAU9WTY2"/>
<name>A0AAU9WTY2_9CNID</name>
<accession>A0AAU9WTY2</accession>
<evidence type="ECO:0000256" key="1">
    <source>
        <dbReference type="ARBA" id="ARBA00023157"/>
    </source>
</evidence>
<keyword evidence="2" id="KW-0732">Signal</keyword>
<sequence length="224" mass="25340">MRTKTKMQFSVGFVVLSCCAAVLRFHSTQGKKRSFEVLIKHQSKMFKEVVEIDVKGKTETFHVPLQGDLEAAEIINDFRKKLMMISLPQKQMCFLTKLTGRVPRPTKMAKSFRKATMDGKEFPLEKLTITMETKELIYDLGDLSYAMKKMCEGFPIYHSEPAKDTISISAVAGEDRISGDNGKPIHRRSCSSSVCSTYQYCYLTCASSTCMVCKEMQTCMPIDC</sequence>
<protein>
    <recommendedName>
        <fullName evidence="3">BRICHOS domain-containing protein</fullName>
    </recommendedName>
</protein>
<organism evidence="4 5">
    <name type="scientific">Pocillopora meandrina</name>
    <dbReference type="NCBI Taxonomy" id="46732"/>
    <lineage>
        <taxon>Eukaryota</taxon>
        <taxon>Metazoa</taxon>
        <taxon>Cnidaria</taxon>
        <taxon>Anthozoa</taxon>
        <taxon>Hexacorallia</taxon>
        <taxon>Scleractinia</taxon>
        <taxon>Astrocoeniina</taxon>
        <taxon>Pocilloporidae</taxon>
        <taxon>Pocillopora</taxon>
    </lineage>
</organism>
<dbReference type="Proteomes" id="UP001159428">
    <property type="component" value="Unassembled WGS sequence"/>
</dbReference>
<comment type="caution">
    <text evidence="4">The sequence shown here is derived from an EMBL/GenBank/DDBJ whole genome shotgun (WGS) entry which is preliminary data.</text>
</comment>